<dbReference type="SMART" id="SM00347">
    <property type="entry name" value="HTH_MARR"/>
    <property type="match status" value="1"/>
</dbReference>
<dbReference type="InterPro" id="IPR039422">
    <property type="entry name" value="MarR/SlyA-like"/>
</dbReference>
<dbReference type="OrthoDB" id="961069at2"/>
<accession>A0A3R9P1P1</accession>
<dbReference type="GO" id="GO:0003700">
    <property type="term" value="F:DNA-binding transcription factor activity"/>
    <property type="evidence" value="ECO:0007669"/>
    <property type="project" value="InterPro"/>
</dbReference>
<dbReference type="PANTHER" id="PTHR33164">
    <property type="entry name" value="TRANSCRIPTIONAL REGULATOR, MARR FAMILY"/>
    <property type="match status" value="1"/>
</dbReference>
<evidence type="ECO:0000313" key="2">
    <source>
        <dbReference type="EMBL" id="RSK46716.1"/>
    </source>
</evidence>
<dbReference type="Proteomes" id="UP000270291">
    <property type="component" value="Unassembled WGS sequence"/>
</dbReference>
<dbReference type="AlphaFoldDB" id="A0A3R9P1P1"/>
<evidence type="ECO:0000313" key="3">
    <source>
        <dbReference type="Proteomes" id="UP000270291"/>
    </source>
</evidence>
<comment type="caution">
    <text evidence="2">The sequence shown here is derived from an EMBL/GenBank/DDBJ whole genome shotgun (WGS) entry which is preliminary data.</text>
</comment>
<protein>
    <submittedName>
        <fullName evidence="2">MarR family transcriptional regulator</fullName>
    </submittedName>
</protein>
<dbReference type="Pfam" id="PF13463">
    <property type="entry name" value="HTH_27"/>
    <property type="match status" value="1"/>
</dbReference>
<dbReference type="InterPro" id="IPR036390">
    <property type="entry name" value="WH_DNA-bd_sf"/>
</dbReference>
<evidence type="ECO:0000259" key="1">
    <source>
        <dbReference type="PROSITE" id="PS50995"/>
    </source>
</evidence>
<dbReference type="Gene3D" id="1.10.10.10">
    <property type="entry name" value="Winged helix-like DNA-binding domain superfamily/Winged helix DNA-binding domain"/>
    <property type="match status" value="1"/>
</dbReference>
<name>A0A3R9P1P1_9BACT</name>
<proteinExistence type="predicted"/>
<dbReference type="PANTHER" id="PTHR33164:SF43">
    <property type="entry name" value="HTH-TYPE TRANSCRIPTIONAL REPRESSOR YETL"/>
    <property type="match status" value="1"/>
</dbReference>
<dbReference type="SUPFAM" id="SSF46785">
    <property type="entry name" value="Winged helix' DNA-binding domain"/>
    <property type="match status" value="1"/>
</dbReference>
<gene>
    <name evidence="2" type="ORF">EI293_06095</name>
</gene>
<dbReference type="PROSITE" id="PS50995">
    <property type="entry name" value="HTH_MARR_2"/>
    <property type="match status" value="1"/>
</dbReference>
<reference evidence="2 3" key="1">
    <citation type="submission" date="2018-12" db="EMBL/GenBank/DDBJ databases">
        <authorList>
            <person name="Feng G."/>
            <person name="Zhu H."/>
        </authorList>
    </citation>
    <scope>NUCLEOTIDE SEQUENCE [LARGE SCALE GENOMIC DNA]</scope>
    <source>
        <strain evidence="2 3">LMG 26000</strain>
    </source>
</reference>
<keyword evidence="3" id="KW-1185">Reference proteome</keyword>
<dbReference type="EMBL" id="RWIU01000001">
    <property type="protein sequence ID" value="RSK46716.1"/>
    <property type="molecule type" value="Genomic_DNA"/>
</dbReference>
<dbReference type="InterPro" id="IPR036388">
    <property type="entry name" value="WH-like_DNA-bd_sf"/>
</dbReference>
<dbReference type="RefSeq" id="WP_125436214.1">
    <property type="nucleotide sequence ID" value="NZ_RWIU01000001.1"/>
</dbReference>
<feature type="domain" description="HTH marR-type" evidence="1">
    <location>
        <begin position="59"/>
        <end position="192"/>
    </location>
</feature>
<dbReference type="InterPro" id="IPR000835">
    <property type="entry name" value="HTH_MarR-typ"/>
</dbReference>
<organism evidence="2 3">
    <name type="scientific">Hymenobacter perfusus</name>
    <dbReference type="NCBI Taxonomy" id="1236770"/>
    <lineage>
        <taxon>Bacteria</taxon>
        <taxon>Pseudomonadati</taxon>
        <taxon>Bacteroidota</taxon>
        <taxon>Cytophagia</taxon>
        <taxon>Cytophagales</taxon>
        <taxon>Hymenobacteraceae</taxon>
        <taxon>Hymenobacter</taxon>
    </lineage>
</organism>
<dbReference type="GO" id="GO:0006950">
    <property type="term" value="P:response to stress"/>
    <property type="evidence" value="ECO:0007669"/>
    <property type="project" value="TreeGrafter"/>
</dbReference>
<sequence length="227" mass="25373">MNYDLLQELLPMLADYQQSTPTPSTAGFGEWLRLHAPAQPATPDYAAARTAPNEHETVESLLTKLLTFVYRYVRGYARQALADTPLTSSDDFTYLIALYTGGPLTKSDIIARNIHEKATGTEVIKRLLKHSLITEEPHATDRRRKLLRITEAGRGLLFQVLSRMSQVAQMAAGDLSGPERHQLVYLLHKLDAFHYPVFAAHRPGSFPELVAAFFPDSATDWQPSTLP</sequence>